<keyword evidence="7" id="KW-0963">Cytoplasm</keyword>
<feature type="binding site" evidence="7">
    <location>
        <position position="387"/>
    </location>
    <ligand>
        <name>phosphoenolpyruvate</name>
        <dbReference type="ChEBI" id="CHEBI:58702"/>
    </ligand>
</feature>
<dbReference type="InterPro" id="IPR036968">
    <property type="entry name" value="Enolpyruvate_Tfrase_sf"/>
</dbReference>
<dbReference type="GO" id="GO:0009073">
    <property type="term" value="P:aromatic amino acid family biosynthetic process"/>
    <property type="evidence" value="ECO:0007669"/>
    <property type="project" value="UniProtKB-KW"/>
</dbReference>
<dbReference type="RefSeq" id="WP_048553821.1">
    <property type="nucleotide sequence ID" value="NZ_HF570958.1"/>
</dbReference>
<dbReference type="InterPro" id="IPR013792">
    <property type="entry name" value="RNA3'P_cycl/enolpyr_Trfase_a/b"/>
</dbReference>
<dbReference type="PANTHER" id="PTHR21090:SF5">
    <property type="entry name" value="PENTAFUNCTIONAL AROM POLYPEPTIDE"/>
    <property type="match status" value="1"/>
</dbReference>
<comment type="catalytic activity">
    <reaction evidence="6">
        <text>3-phosphoshikimate + phosphoenolpyruvate = 5-O-(1-carboxyvinyl)-3-phosphoshikimate + phosphate</text>
        <dbReference type="Rhea" id="RHEA:21256"/>
        <dbReference type="ChEBI" id="CHEBI:43474"/>
        <dbReference type="ChEBI" id="CHEBI:57701"/>
        <dbReference type="ChEBI" id="CHEBI:58702"/>
        <dbReference type="ChEBI" id="CHEBI:145989"/>
        <dbReference type="EC" id="2.5.1.19"/>
    </reaction>
    <physiologicalReaction direction="left-to-right" evidence="6">
        <dbReference type="Rhea" id="RHEA:21257"/>
    </physiologicalReaction>
</comment>
<name>A0A077LTM2_9MICO</name>
<protein>
    <recommendedName>
        <fullName evidence="7">3-phosphoshikimate 1-carboxyvinyltransferase</fullName>
        <ecNumber evidence="7">2.5.1.19</ecNumber>
    </recommendedName>
    <alternativeName>
        <fullName evidence="7">5-enolpyruvylshikimate-3-phosphate synthase</fullName>
        <shortName evidence="7">EPSP synthase</shortName>
        <shortName evidence="7">EPSPS</shortName>
    </alternativeName>
</protein>
<dbReference type="GO" id="GO:0005737">
    <property type="term" value="C:cytoplasm"/>
    <property type="evidence" value="ECO:0007669"/>
    <property type="project" value="UniProtKB-SubCell"/>
</dbReference>
<feature type="binding site" evidence="7">
    <location>
        <position position="346"/>
    </location>
    <ligand>
        <name>phosphoenolpyruvate</name>
        <dbReference type="ChEBI" id="CHEBI:58702"/>
    </ligand>
</feature>
<dbReference type="InterPro" id="IPR001986">
    <property type="entry name" value="Enolpyruvate_Tfrase_dom"/>
</dbReference>
<dbReference type="Pfam" id="PF00275">
    <property type="entry name" value="EPSP_synthase"/>
    <property type="match status" value="1"/>
</dbReference>
<evidence type="ECO:0000256" key="4">
    <source>
        <dbReference type="ARBA" id="ARBA00022679"/>
    </source>
</evidence>
<feature type="binding site" evidence="7">
    <location>
        <position position="177"/>
    </location>
    <ligand>
        <name>phosphoenolpyruvate</name>
        <dbReference type="ChEBI" id="CHEBI:58702"/>
    </ligand>
</feature>
<feature type="domain" description="Enolpyruvate transferase" evidence="8">
    <location>
        <begin position="22"/>
        <end position="421"/>
    </location>
</feature>
<feature type="binding site" evidence="7">
    <location>
        <position position="130"/>
    </location>
    <ligand>
        <name>phosphoenolpyruvate</name>
        <dbReference type="ChEBI" id="CHEBI:58702"/>
    </ligand>
</feature>
<dbReference type="Gene3D" id="3.65.10.10">
    <property type="entry name" value="Enolpyruvate transferase domain"/>
    <property type="match status" value="2"/>
</dbReference>
<evidence type="ECO:0000256" key="3">
    <source>
        <dbReference type="ARBA" id="ARBA00022605"/>
    </source>
</evidence>
<sequence>MNASGSTQDALLIEPLPVPPDAAVRVPGSKSITNRALICAALAPGTSTVTGALVADDTTAMVESVRGLGATVARDDADDAFRITGADLSSTHAAHVDARQSGTTSRFVLPVAAVRVGPTTVDGSAQLRRRPFGPQVDALRQLGARLEELDAPGRLPVRVTAPARGGRARIPGTESSQFISGLLIAGPLMPEGLAVELTTAGLVSRPYLDLTREVMRAFGATVEDLAAPPGRYVPTRYAVEPDASSASYFFAAAAITGGRVTVEGLGRGSSQGDLRFVDVLERMGATVVREATRTTVVGPVDGLRGVDVDLRDLSDTAQTLAAVAVFADRPTRVRGIGFIRGKETDRIHAVVTELRRAGLDAREHDDGFTVTPGTPQPTVFETYEDHRMAMSLSLLGLRHPGIALADPGCVGKTYPGFFADLDRLRTVG</sequence>
<gene>
    <name evidence="7" type="primary">aroA</name>
    <name evidence="9" type="ORF">BN12_1560013</name>
</gene>
<dbReference type="PROSITE" id="PS00885">
    <property type="entry name" value="EPSP_SYNTHASE_2"/>
    <property type="match status" value="1"/>
</dbReference>
<comment type="pathway">
    <text evidence="1 7">Metabolic intermediate biosynthesis; chorismate biosynthesis; chorismate from D-erythrose 4-phosphate and phosphoenolpyruvate: step 6/7.</text>
</comment>
<dbReference type="OrthoDB" id="9809920at2"/>
<dbReference type="HAMAP" id="MF_00210">
    <property type="entry name" value="EPSP_synth"/>
    <property type="match status" value="1"/>
</dbReference>
<keyword evidence="3 7" id="KW-0028">Amino-acid biosynthesis</keyword>
<dbReference type="EMBL" id="CAJB01000064">
    <property type="protein sequence ID" value="CCH76953.1"/>
    <property type="molecule type" value="Genomic_DNA"/>
</dbReference>
<comment type="function">
    <text evidence="7">Catalyzes the transfer of the enolpyruvyl moiety of phosphoenolpyruvate (PEP) to the 5-hydroxyl of shikimate-3-phosphate (S3P) to produce enolpyruvyl shikimate-3-phosphate and inorganic phosphate.</text>
</comment>
<keyword evidence="5 7" id="KW-0057">Aromatic amino acid biosynthesis</keyword>
<reference evidence="9 10" key="1">
    <citation type="journal article" date="2013" name="ISME J.">
        <title>A metabolic model for members of the genus Tetrasphaera involved in enhanced biological phosphorus removal.</title>
        <authorList>
            <person name="Kristiansen R."/>
            <person name="Nguyen H.T.T."/>
            <person name="Saunders A.M."/>
            <person name="Nielsen J.L."/>
            <person name="Wimmer R."/>
            <person name="Le V.Q."/>
            <person name="McIlroy S.J."/>
            <person name="Petrovski S."/>
            <person name="Seviour R.J."/>
            <person name="Calteau A."/>
            <person name="Nielsen K.L."/>
            <person name="Nielsen P.H."/>
        </authorList>
    </citation>
    <scope>NUCLEOTIDE SEQUENCE [LARGE SCALE GENOMIC DNA]</scope>
    <source>
        <strain evidence="9 10">T1-X7</strain>
    </source>
</reference>
<evidence type="ECO:0000313" key="10">
    <source>
        <dbReference type="Proteomes" id="UP000035721"/>
    </source>
</evidence>
<feature type="binding site" evidence="7">
    <location>
        <position position="31"/>
    </location>
    <ligand>
        <name>3-phosphoshikimate</name>
        <dbReference type="ChEBI" id="CHEBI:145989"/>
    </ligand>
</feature>
<feature type="binding site" evidence="7">
    <location>
        <position position="30"/>
    </location>
    <ligand>
        <name>3-phosphoshikimate</name>
        <dbReference type="ChEBI" id="CHEBI:145989"/>
    </ligand>
</feature>
<proteinExistence type="inferred from homology"/>
<dbReference type="NCBIfam" id="TIGR01356">
    <property type="entry name" value="aroA"/>
    <property type="match status" value="1"/>
</dbReference>
<feature type="binding site" evidence="7">
    <location>
        <position position="315"/>
    </location>
    <ligand>
        <name>3-phosphoshikimate</name>
        <dbReference type="ChEBI" id="CHEBI:145989"/>
    </ligand>
</feature>
<dbReference type="PANTHER" id="PTHR21090">
    <property type="entry name" value="AROM/DEHYDROQUINATE SYNTHASE"/>
    <property type="match status" value="1"/>
</dbReference>
<evidence type="ECO:0000313" key="9">
    <source>
        <dbReference type="EMBL" id="CCH76953.1"/>
    </source>
</evidence>
<feature type="binding site" evidence="7">
    <location>
        <position position="102"/>
    </location>
    <ligand>
        <name>phosphoenolpyruvate</name>
        <dbReference type="ChEBI" id="CHEBI:58702"/>
    </ligand>
</feature>
<dbReference type="SUPFAM" id="SSF55205">
    <property type="entry name" value="EPT/RTPC-like"/>
    <property type="match status" value="1"/>
</dbReference>
<keyword evidence="4 7" id="KW-0808">Transferase</keyword>
<dbReference type="AlphaFoldDB" id="A0A077LTM2"/>
<feature type="active site" description="Proton acceptor" evidence="7">
    <location>
        <position position="315"/>
    </location>
</feature>
<evidence type="ECO:0000256" key="2">
    <source>
        <dbReference type="ARBA" id="ARBA00009948"/>
    </source>
</evidence>
<feature type="binding site" evidence="7">
    <location>
        <position position="342"/>
    </location>
    <ligand>
        <name>3-phosphoshikimate</name>
        <dbReference type="ChEBI" id="CHEBI:145989"/>
    </ligand>
</feature>
<dbReference type="UniPathway" id="UPA00053">
    <property type="reaction ID" value="UER00089"/>
</dbReference>
<organism evidence="9 10">
    <name type="scientific">Nostocoides japonicum T1-X7</name>
    <dbReference type="NCBI Taxonomy" id="1194083"/>
    <lineage>
        <taxon>Bacteria</taxon>
        <taxon>Bacillati</taxon>
        <taxon>Actinomycetota</taxon>
        <taxon>Actinomycetes</taxon>
        <taxon>Micrococcales</taxon>
        <taxon>Intrasporangiaceae</taxon>
        <taxon>Nostocoides</taxon>
    </lineage>
</organism>
<comment type="similarity">
    <text evidence="2 7">Belongs to the EPSP synthase family.</text>
</comment>
<feature type="binding site" evidence="7">
    <location>
        <position position="204"/>
    </location>
    <ligand>
        <name>3-phosphoshikimate</name>
        <dbReference type="ChEBI" id="CHEBI:145989"/>
    </ligand>
</feature>
<keyword evidence="10" id="KW-1185">Reference proteome</keyword>
<dbReference type="CDD" id="cd01556">
    <property type="entry name" value="EPSP_synthase"/>
    <property type="match status" value="1"/>
</dbReference>
<dbReference type="GO" id="GO:0008652">
    <property type="term" value="P:amino acid biosynthetic process"/>
    <property type="evidence" value="ECO:0007669"/>
    <property type="project" value="UniProtKB-KW"/>
</dbReference>
<feature type="binding site" evidence="7">
    <location>
        <position position="175"/>
    </location>
    <ligand>
        <name>3-phosphoshikimate</name>
        <dbReference type="ChEBI" id="CHEBI:145989"/>
    </ligand>
</feature>
<dbReference type="InterPro" id="IPR006264">
    <property type="entry name" value="EPSP_synthase"/>
</dbReference>
<feature type="binding site" evidence="7">
    <location>
        <position position="30"/>
    </location>
    <ligand>
        <name>phosphoenolpyruvate</name>
        <dbReference type="ChEBI" id="CHEBI:58702"/>
    </ligand>
</feature>
<feature type="binding site" evidence="7">
    <location>
        <position position="412"/>
    </location>
    <ligand>
        <name>phosphoenolpyruvate</name>
        <dbReference type="ChEBI" id="CHEBI:58702"/>
    </ligand>
</feature>
<dbReference type="EC" id="2.5.1.19" evidence="7"/>
<evidence type="ECO:0000256" key="1">
    <source>
        <dbReference type="ARBA" id="ARBA00004811"/>
    </source>
</evidence>
<dbReference type="InterPro" id="IPR023193">
    <property type="entry name" value="EPSP_synthase_CS"/>
</dbReference>
<comment type="subcellular location">
    <subcellularLocation>
        <location evidence="7">Cytoplasm</location>
    </subcellularLocation>
</comment>
<dbReference type="Proteomes" id="UP000035721">
    <property type="component" value="Unassembled WGS sequence"/>
</dbReference>
<comment type="subunit">
    <text evidence="7">Monomer.</text>
</comment>
<evidence type="ECO:0000256" key="6">
    <source>
        <dbReference type="ARBA" id="ARBA00044633"/>
    </source>
</evidence>
<feature type="binding site" evidence="7">
    <location>
        <position position="35"/>
    </location>
    <ligand>
        <name>3-phosphoshikimate</name>
        <dbReference type="ChEBI" id="CHEBI:145989"/>
    </ligand>
</feature>
<dbReference type="GO" id="GO:0009423">
    <property type="term" value="P:chorismate biosynthetic process"/>
    <property type="evidence" value="ECO:0007669"/>
    <property type="project" value="UniProtKB-UniRule"/>
</dbReference>
<comment type="caution">
    <text evidence="9">The sequence shown here is derived from an EMBL/GenBank/DDBJ whole genome shotgun (WGS) entry which is preliminary data.</text>
</comment>
<dbReference type="PIRSF" id="PIRSF000505">
    <property type="entry name" value="EPSPS"/>
    <property type="match status" value="1"/>
</dbReference>
<dbReference type="STRING" id="1194083.BN12_1560013"/>
<evidence type="ECO:0000256" key="5">
    <source>
        <dbReference type="ARBA" id="ARBA00023141"/>
    </source>
</evidence>
<accession>A0A077LTM2</accession>
<comment type="caution">
    <text evidence="7">Lacks conserved residue(s) required for the propagation of feature annotation.</text>
</comment>
<evidence type="ECO:0000259" key="8">
    <source>
        <dbReference type="Pfam" id="PF00275"/>
    </source>
</evidence>
<evidence type="ECO:0000256" key="7">
    <source>
        <dbReference type="HAMAP-Rule" id="MF_00210"/>
    </source>
</evidence>
<feature type="binding site" evidence="7">
    <location>
        <position position="176"/>
    </location>
    <ligand>
        <name>3-phosphoshikimate</name>
        <dbReference type="ChEBI" id="CHEBI:145989"/>
    </ligand>
</feature>
<dbReference type="GO" id="GO:0003866">
    <property type="term" value="F:3-phosphoshikimate 1-carboxyvinyltransferase activity"/>
    <property type="evidence" value="ECO:0007669"/>
    <property type="project" value="UniProtKB-UniRule"/>
</dbReference>
<feature type="binding site" evidence="7">
    <location>
        <position position="177"/>
    </location>
    <ligand>
        <name>3-phosphoshikimate</name>
        <dbReference type="ChEBI" id="CHEBI:145989"/>
    </ligand>
</feature>